<comment type="caution">
    <text evidence="8">The sequence shown here is derived from an EMBL/GenBank/DDBJ whole genome shotgun (WGS) entry which is preliminary data.</text>
</comment>
<evidence type="ECO:0000256" key="4">
    <source>
        <dbReference type="ARBA" id="ARBA00022989"/>
    </source>
</evidence>
<sequence>MPGRARTGTFYAGRVSRWTGTWLTGPGAGAEPGDGPVRYRGERLGAPERGAGSVASNGIRLGALVIDLVLSSLVTSVFLRPDYDDPTQMWRFNIWAGLVWLLITVAGVALAGFTPGKGLLGLRVVRMDGTALVGPFRALPRTLLIAVVIPAAITDKDGRGLHDKLLGTIVLRTR</sequence>
<protein>
    <submittedName>
        <fullName evidence="8">RDD family protein</fullName>
    </submittedName>
</protein>
<evidence type="ECO:0000256" key="6">
    <source>
        <dbReference type="SAM" id="Phobius"/>
    </source>
</evidence>
<organism evidence="8 9">
    <name type="scientific">Actinokineospora globicatena</name>
    <dbReference type="NCBI Taxonomy" id="103729"/>
    <lineage>
        <taxon>Bacteria</taxon>
        <taxon>Bacillati</taxon>
        <taxon>Actinomycetota</taxon>
        <taxon>Actinomycetes</taxon>
        <taxon>Pseudonocardiales</taxon>
        <taxon>Pseudonocardiaceae</taxon>
        <taxon>Actinokineospora</taxon>
    </lineage>
</organism>
<evidence type="ECO:0000313" key="8">
    <source>
        <dbReference type="EMBL" id="GLW94025.1"/>
    </source>
</evidence>
<feature type="transmembrane region" description="Helical" evidence="6">
    <location>
        <begin position="59"/>
        <end position="80"/>
    </location>
</feature>
<dbReference type="Proteomes" id="UP001165042">
    <property type="component" value="Unassembled WGS sequence"/>
</dbReference>
<evidence type="ECO:0000256" key="2">
    <source>
        <dbReference type="ARBA" id="ARBA00022475"/>
    </source>
</evidence>
<dbReference type="InterPro" id="IPR010432">
    <property type="entry name" value="RDD"/>
</dbReference>
<evidence type="ECO:0000259" key="7">
    <source>
        <dbReference type="Pfam" id="PF06271"/>
    </source>
</evidence>
<keyword evidence="5 6" id="KW-0472">Membrane</keyword>
<evidence type="ECO:0000256" key="1">
    <source>
        <dbReference type="ARBA" id="ARBA00004651"/>
    </source>
</evidence>
<dbReference type="AlphaFoldDB" id="A0A9W6V8J4"/>
<keyword evidence="3 6" id="KW-0812">Transmembrane</keyword>
<dbReference type="PIRSF" id="PIRSF021697">
    <property type="entry name" value="UCP021697"/>
    <property type="match status" value="1"/>
</dbReference>
<dbReference type="GO" id="GO:0005886">
    <property type="term" value="C:plasma membrane"/>
    <property type="evidence" value="ECO:0007669"/>
    <property type="project" value="UniProtKB-SubCell"/>
</dbReference>
<dbReference type="InterPro" id="IPR016795">
    <property type="entry name" value="UCP021697"/>
</dbReference>
<evidence type="ECO:0000256" key="5">
    <source>
        <dbReference type="ARBA" id="ARBA00023136"/>
    </source>
</evidence>
<feature type="domain" description="RDD" evidence="7">
    <location>
        <begin position="55"/>
        <end position="166"/>
    </location>
</feature>
<keyword evidence="2" id="KW-1003">Cell membrane</keyword>
<dbReference type="PANTHER" id="PTHR36115:SF6">
    <property type="entry name" value="PROLINE-RICH ANTIGEN HOMOLOG"/>
    <property type="match status" value="1"/>
</dbReference>
<dbReference type="PANTHER" id="PTHR36115">
    <property type="entry name" value="PROLINE-RICH ANTIGEN HOMOLOG-RELATED"/>
    <property type="match status" value="1"/>
</dbReference>
<accession>A0A9W6V8J4</accession>
<dbReference type="InterPro" id="IPR051791">
    <property type="entry name" value="Pra-immunoreactive"/>
</dbReference>
<keyword evidence="4 6" id="KW-1133">Transmembrane helix</keyword>
<dbReference type="EMBL" id="BSSD01000007">
    <property type="protein sequence ID" value="GLW94025.1"/>
    <property type="molecule type" value="Genomic_DNA"/>
</dbReference>
<reference evidence="8" key="1">
    <citation type="submission" date="2023-02" db="EMBL/GenBank/DDBJ databases">
        <title>Actinokineospora globicatena NBRC 15670.</title>
        <authorList>
            <person name="Ichikawa N."/>
            <person name="Sato H."/>
            <person name="Tonouchi N."/>
        </authorList>
    </citation>
    <scope>NUCLEOTIDE SEQUENCE</scope>
    <source>
        <strain evidence="8">NBRC 15670</strain>
    </source>
</reference>
<evidence type="ECO:0000313" key="9">
    <source>
        <dbReference type="Proteomes" id="UP001165042"/>
    </source>
</evidence>
<dbReference type="Pfam" id="PF06271">
    <property type="entry name" value="RDD"/>
    <property type="match status" value="1"/>
</dbReference>
<keyword evidence="9" id="KW-1185">Reference proteome</keyword>
<evidence type="ECO:0000256" key="3">
    <source>
        <dbReference type="ARBA" id="ARBA00022692"/>
    </source>
</evidence>
<name>A0A9W6V8J4_9PSEU</name>
<gene>
    <name evidence="8" type="ORF">Aglo03_48410</name>
</gene>
<comment type="subcellular location">
    <subcellularLocation>
        <location evidence="1">Cell membrane</location>
        <topology evidence="1">Multi-pass membrane protein</topology>
    </subcellularLocation>
</comment>
<proteinExistence type="predicted"/>
<feature type="transmembrane region" description="Helical" evidence="6">
    <location>
        <begin position="92"/>
        <end position="113"/>
    </location>
</feature>